<dbReference type="PROSITE" id="PS00362">
    <property type="entry name" value="RIBOSOMAL_S15"/>
    <property type="match status" value="1"/>
</dbReference>
<feature type="chain" id="PRO_5040912653" description="30S ribosomal protein S15" evidence="6">
    <location>
        <begin position="17"/>
        <end position="190"/>
    </location>
</feature>
<dbReference type="SUPFAM" id="SSF47060">
    <property type="entry name" value="S15/NS1 RNA-binding domain"/>
    <property type="match status" value="1"/>
</dbReference>
<proteinExistence type="inferred from homology"/>
<reference evidence="8" key="1">
    <citation type="journal article" date="2023" name="Commun. Biol.">
        <title>Genome analysis of Parmales, the sister group of diatoms, reveals the evolutionary specialization of diatoms from phago-mixotrophs to photoautotrophs.</title>
        <authorList>
            <person name="Ban H."/>
            <person name="Sato S."/>
            <person name="Yoshikawa S."/>
            <person name="Yamada K."/>
            <person name="Nakamura Y."/>
            <person name="Ichinomiya M."/>
            <person name="Sato N."/>
            <person name="Blanc-Mathieu R."/>
            <person name="Endo H."/>
            <person name="Kuwata A."/>
            <person name="Ogata H."/>
        </authorList>
    </citation>
    <scope>NUCLEOTIDE SEQUENCE [LARGE SCALE GENOMIC DNA]</scope>
    <source>
        <strain evidence="8">NIES 3700</strain>
    </source>
</reference>
<dbReference type="EMBL" id="BRXW01000076">
    <property type="protein sequence ID" value="GMI04629.1"/>
    <property type="molecule type" value="Genomic_DNA"/>
</dbReference>
<evidence type="ECO:0000256" key="1">
    <source>
        <dbReference type="ARBA" id="ARBA00008434"/>
    </source>
</evidence>
<evidence type="ECO:0000313" key="8">
    <source>
        <dbReference type="Proteomes" id="UP001165122"/>
    </source>
</evidence>
<organism evidence="7 8">
    <name type="scientific">Triparma laevis f. longispina</name>
    <dbReference type="NCBI Taxonomy" id="1714387"/>
    <lineage>
        <taxon>Eukaryota</taxon>
        <taxon>Sar</taxon>
        <taxon>Stramenopiles</taxon>
        <taxon>Ochrophyta</taxon>
        <taxon>Bolidophyceae</taxon>
        <taxon>Parmales</taxon>
        <taxon>Triparmaceae</taxon>
        <taxon>Triparma</taxon>
    </lineage>
</organism>
<keyword evidence="6" id="KW-0732">Signal</keyword>
<name>A0A9W7F618_9STRA</name>
<dbReference type="NCBIfam" id="TIGR00952">
    <property type="entry name" value="S15_bact"/>
    <property type="match status" value="1"/>
</dbReference>
<accession>A0A9W7F618</accession>
<feature type="signal peptide" evidence="6">
    <location>
        <begin position="1"/>
        <end position="16"/>
    </location>
</feature>
<keyword evidence="8" id="KW-1185">Reference proteome</keyword>
<dbReference type="GO" id="GO:0005737">
    <property type="term" value="C:cytoplasm"/>
    <property type="evidence" value="ECO:0007669"/>
    <property type="project" value="UniProtKB-ARBA"/>
</dbReference>
<comment type="caution">
    <text evidence="7">The sequence shown here is derived from an EMBL/GenBank/DDBJ whole genome shotgun (WGS) entry which is preliminary data.</text>
</comment>
<dbReference type="InterPro" id="IPR005290">
    <property type="entry name" value="Ribosomal_uS15_bac-type"/>
</dbReference>
<dbReference type="OrthoDB" id="441444at2759"/>
<sequence>MLRAVFLLALVYSASGFVPISFRPQTPTTAARSMLTVTMSPDTGANLNSSSDDDEVDFILSSTELDSAPVVEIDSSPPAPFAHAEKLVAVREKYRLSATDTGSPEFQVASMTERILYLTSHLQQNPKDFSTRRGLVALVNKRRRLLNYLFTEDVDRYQSLVKSLGIRHKAPGRVQSRAEKYAKFNSKKKS</sequence>
<gene>
    <name evidence="7" type="ORF">TrLO_g1972</name>
</gene>
<evidence type="ECO:0000256" key="3">
    <source>
        <dbReference type="ARBA" id="ARBA00023274"/>
    </source>
</evidence>
<evidence type="ECO:0000256" key="5">
    <source>
        <dbReference type="RuleBase" id="RU003920"/>
    </source>
</evidence>
<keyword evidence="2 4" id="KW-0689">Ribosomal protein</keyword>
<dbReference type="Gene3D" id="1.10.287.10">
    <property type="entry name" value="S15/NS1, RNA-binding"/>
    <property type="match status" value="1"/>
</dbReference>
<dbReference type="PANTHER" id="PTHR23321">
    <property type="entry name" value="RIBOSOMAL PROTEIN S15, BACTERIAL AND ORGANELLAR"/>
    <property type="match status" value="1"/>
</dbReference>
<dbReference type="Pfam" id="PF00312">
    <property type="entry name" value="Ribosomal_S15"/>
    <property type="match status" value="1"/>
</dbReference>
<dbReference type="GO" id="GO:0005840">
    <property type="term" value="C:ribosome"/>
    <property type="evidence" value="ECO:0007669"/>
    <property type="project" value="UniProtKB-KW"/>
</dbReference>
<dbReference type="PANTHER" id="PTHR23321:SF26">
    <property type="entry name" value="SMALL RIBOSOMAL SUBUNIT PROTEIN US15M"/>
    <property type="match status" value="1"/>
</dbReference>
<dbReference type="GO" id="GO:0003735">
    <property type="term" value="F:structural constituent of ribosome"/>
    <property type="evidence" value="ECO:0007669"/>
    <property type="project" value="InterPro"/>
</dbReference>
<comment type="similarity">
    <text evidence="1 4">Belongs to the universal ribosomal protein uS15 family.</text>
</comment>
<dbReference type="InterPro" id="IPR009068">
    <property type="entry name" value="uS15_NS1_RNA-bd_sf"/>
</dbReference>
<dbReference type="GO" id="GO:0006412">
    <property type="term" value="P:translation"/>
    <property type="evidence" value="ECO:0007669"/>
    <property type="project" value="InterPro"/>
</dbReference>
<protein>
    <recommendedName>
        <fullName evidence="5">30S ribosomal protein S15</fullName>
    </recommendedName>
</protein>
<dbReference type="CDD" id="cd00353">
    <property type="entry name" value="Ribosomal_S15p_S13e"/>
    <property type="match status" value="1"/>
</dbReference>
<dbReference type="AlphaFoldDB" id="A0A9W7F618"/>
<evidence type="ECO:0000256" key="6">
    <source>
        <dbReference type="SAM" id="SignalP"/>
    </source>
</evidence>
<evidence type="ECO:0000256" key="2">
    <source>
        <dbReference type="ARBA" id="ARBA00022980"/>
    </source>
</evidence>
<dbReference type="InterPro" id="IPR000589">
    <property type="entry name" value="Ribosomal_uS15"/>
</dbReference>
<dbReference type="GO" id="GO:1990904">
    <property type="term" value="C:ribonucleoprotein complex"/>
    <property type="evidence" value="ECO:0007669"/>
    <property type="project" value="UniProtKB-KW"/>
</dbReference>
<dbReference type="HAMAP" id="MF_01343_B">
    <property type="entry name" value="Ribosomal_uS15_B"/>
    <property type="match status" value="1"/>
</dbReference>
<keyword evidence="3 4" id="KW-0687">Ribonucleoprotein</keyword>
<evidence type="ECO:0000256" key="4">
    <source>
        <dbReference type="RuleBase" id="RU003919"/>
    </source>
</evidence>
<dbReference type="Gene3D" id="6.10.250.3130">
    <property type="match status" value="1"/>
</dbReference>
<dbReference type="Proteomes" id="UP001165122">
    <property type="component" value="Unassembled WGS sequence"/>
</dbReference>
<dbReference type="SMART" id="SM01387">
    <property type="entry name" value="Ribosomal_S15"/>
    <property type="match status" value="1"/>
</dbReference>
<evidence type="ECO:0000313" key="7">
    <source>
        <dbReference type="EMBL" id="GMI04629.1"/>
    </source>
</evidence>